<evidence type="ECO:0000256" key="4">
    <source>
        <dbReference type="ARBA" id="ARBA00022801"/>
    </source>
</evidence>
<dbReference type="GO" id="GO:0016829">
    <property type="term" value="F:lyase activity"/>
    <property type="evidence" value="ECO:0007669"/>
    <property type="project" value="UniProtKB-KW"/>
</dbReference>
<dbReference type="PIRSF" id="PIRSF000495">
    <property type="entry name" value="Amidotransf_hisH"/>
    <property type="match status" value="1"/>
</dbReference>
<dbReference type="AlphaFoldDB" id="A0A0B8QKW5"/>
<keyword evidence="7 10" id="KW-0456">Lyase</keyword>
<dbReference type="InterPro" id="IPR029062">
    <property type="entry name" value="Class_I_gatase-like"/>
</dbReference>
<evidence type="ECO:0000256" key="1">
    <source>
        <dbReference type="ARBA" id="ARBA00005091"/>
    </source>
</evidence>
<gene>
    <name evidence="10" type="primary">hisH</name>
    <name evidence="11" type="ORF">JCM5805K_1576</name>
</gene>
<dbReference type="NCBIfam" id="TIGR01855">
    <property type="entry name" value="IMP_synth_hisH"/>
    <property type="match status" value="1"/>
</dbReference>
<feature type="active site" evidence="10">
    <location>
        <position position="183"/>
    </location>
</feature>
<comment type="subcellular location">
    <subcellularLocation>
        <location evidence="10">Cytoplasm</location>
    </subcellularLocation>
</comment>
<reference evidence="11 12" key="1">
    <citation type="submission" date="2015-01" db="EMBL/GenBank/DDBJ databases">
        <title>Lactococcus lactis subsp.lactis JCM 5805 whole genome shotgun sequence.</title>
        <authorList>
            <person name="Fujii T."/>
            <person name="Tomita Y."/>
            <person name="Ikushima S."/>
            <person name="Fujiwara D."/>
        </authorList>
    </citation>
    <scope>NUCLEOTIDE SEQUENCE [LARGE SCALE GENOMIC DNA]</scope>
    <source>
        <strain evidence="11 12">JCM 5805</strain>
    </source>
</reference>
<dbReference type="UniPathway" id="UPA00031">
    <property type="reaction ID" value="UER00010"/>
</dbReference>
<evidence type="ECO:0000256" key="3">
    <source>
        <dbReference type="ARBA" id="ARBA00022605"/>
    </source>
</evidence>
<dbReference type="GO" id="GO:0004359">
    <property type="term" value="F:glutaminase activity"/>
    <property type="evidence" value="ECO:0007669"/>
    <property type="project" value="UniProtKB-EC"/>
</dbReference>
<evidence type="ECO:0000313" key="12">
    <source>
        <dbReference type="Proteomes" id="UP000031847"/>
    </source>
</evidence>
<dbReference type="EC" id="3.5.1.2" evidence="10"/>
<protein>
    <recommendedName>
        <fullName evidence="10">Imidazole glycerol phosphate synthase subunit HisH</fullName>
        <ecNumber evidence="10">4.3.2.10</ecNumber>
    </recommendedName>
    <alternativeName>
        <fullName evidence="10">IGP synthase glutaminase subunit</fullName>
        <ecNumber evidence="10">3.5.1.2</ecNumber>
    </alternativeName>
    <alternativeName>
        <fullName evidence="10">IGP synthase subunit HisH</fullName>
    </alternativeName>
    <alternativeName>
        <fullName evidence="10">ImGP synthase subunit HisH</fullName>
        <shortName evidence="10">IGPS subunit HisH</shortName>
    </alternativeName>
</protein>
<comment type="catalytic activity">
    <reaction evidence="8 10">
        <text>5-[(5-phospho-1-deoxy-D-ribulos-1-ylimino)methylamino]-1-(5-phospho-beta-D-ribosyl)imidazole-4-carboxamide + L-glutamine = D-erythro-1-(imidazol-4-yl)glycerol 3-phosphate + 5-amino-1-(5-phospho-beta-D-ribosyl)imidazole-4-carboxamide + L-glutamate + H(+)</text>
        <dbReference type="Rhea" id="RHEA:24793"/>
        <dbReference type="ChEBI" id="CHEBI:15378"/>
        <dbReference type="ChEBI" id="CHEBI:29985"/>
        <dbReference type="ChEBI" id="CHEBI:58278"/>
        <dbReference type="ChEBI" id="CHEBI:58359"/>
        <dbReference type="ChEBI" id="CHEBI:58475"/>
        <dbReference type="ChEBI" id="CHEBI:58525"/>
        <dbReference type="EC" id="4.3.2.10"/>
    </reaction>
</comment>
<evidence type="ECO:0000256" key="7">
    <source>
        <dbReference type="ARBA" id="ARBA00023239"/>
    </source>
</evidence>
<evidence type="ECO:0000256" key="10">
    <source>
        <dbReference type="HAMAP-Rule" id="MF_00278"/>
    </source>
</evidence>
<dbReference type="Proteomes" id="UP000031847">
    <property type="component" value="Unassembled WGS sequence"/>
</dbReference>
<evidence type="ECO:0000256" key="2">
    <source>
        <dbReference type="ARBA" id="ARBA00011152"/>
    </source>
</evidence>
<comment type="catalytic activity">
    <reaction evidence="9 10">
        <text>L-glutamine + H2O = L-glutamate + NH4(+)</text>
        <dbReference type="Rhea" id="RHEA:15889"/>
        <dbReference type="ChEBI" id="CHEBI:15377"/>
        <dbReference type="ChEBI" id="CHEBI:28938"/>
        <dbReference type="ChEBI" id="CHEBI:29985"/>
        <dbReference type="ChEBI" id="CHEBI:58359"/>
        <dbReference type="EC" id="3.5.1.2"/>
    </reaction>
</comment>
<keyword evidence="11" id="KW-0808">Transferase</keyword>
<keyword evidence="5 10" id="KW-0315">Glutamine amidotransferase</keyword>
<comment type="pathway">
    <text evidence="1 10">Amino-acid biosynthesis; L-histidine biosynthesis; L-histidine from 5-phospho-alpha-D-ribose 1-diphosphate: step 5/9.</text>
</comment>
<dbReference type="InterPro" id="IPR017926">
    <property type="entry name" value="GATASE"/>
</dbReference>
<organism evidence="11 12">
    <name type="scientific">Lactococcus lactis subsp. lactis</name>
    <name type="common">Streptococcus lactis</name>
    <dbReference type="NCBI Taxonomy" id="1360"/>
    <lineage>
        <taxon>Bacteria</taxon>
        <taxon>Bacillati</taxon>
        <taxon>Bacillota</taxon>
        <taxon>Bacilli</taxon>
        <taxon>Lactobacillales</taxon>
        <taxon>Streptococcaceae</taxon>
        <taxon>Lactococcus</taxon>
    </lineage>
</organism>
<dbReference type="GO" id="GO:0005737">
    <property type="term" value="C:cytoplasm"/>
    <property type="evidence" value="ECO:0007669"/>
    <property type="project" value="UniProtKB-SubCell"/>
</dbReference>
<name>A0A0B8QKW5_LACLL</name>
<accession>A0A0B8QKW5</accession>
<dbReference type="CDD" id="cd01748">
    <property type="entry name" value="GATase1_IGP_Synthase"/>
    <property type="match status" value="1"/>
</dbReference>
<keyword evidence="10" id="KW-0963">Cytoplasm</keyword>
<proteinExistence type="inferred from homology"/>
<dbReference type="PANTHER" id="PTHR42701:SF1">
    <property type="entry name" value="IMIDAZOLE GLYCEROL PHOSPHATE SYNTHASE SUBUNIT HISH"/>
    <property type="match status" value="1"/>
</dbReference>
<comment type="function">
    <text evidence="10">IGPS catalyzes the conversion of PRFAR and glutamine to IGP, AICAR and glutamate. The HisH subunit catalyzes the hydrolysis of glutamine to glutamate and ammonia as part of the synthesis of IGP and AICAR. The resulting ammonia molecule is channeled to the active site of HisF.</text>
</comment>
<evidence type="ECO:0000313" key="11">
    <source>
        <dbReference type="EMBL" id="GAM80465.1"/>
    </source>
</evidence>
<keyword evidence="4 10" id="KW-0378">Hydrolase</keyword>
<dbReference type="EC" id="4.3.2.10" evidence="10"/>
<dbReference type="EMBL" id="BBSI01000023">
    <property type="protein sequence ID" value="GAM80465.1"/>
    <property type="molecule type" value="Genomic_DNA"/>
</dbReference>
<feature type="active site" description="Nucleophile" evidence="10">
    <location>
        <position position="81"/>
    </location>
</feature>
<dbReference type="SUPFAM" id="SSF52317">
    <property type="entry name" value="Class I glutamine amidotransferase-like"/>
    <property type="match status" value="1"/>
</dbReference>
<dbReference type="PROSITE" id="PS51273">
    <property type="entry name" value="GATASE_TYPE_1"/>
    <property type="match status" value="1"/>
</dbReference>
<keyword evidence="3 10" id="KW-0028">Amino-acid biosynthesis</keyword>
<dbReference type="HAMAP" id="MF_00278">
    <property type="entry name" value="HisH"/>
    <property type="match status" value="1"/>
</dbReference>
<dbReference type="Pfam" id="PF00117">
    <property type="entry name" value="GATase"/>
    <property type="match status" value="1"/>
</dbReference>
<dbReference type="RefSeq" id="WP_023189270.1">
    <property type="nucleotide sequence ID" value="NZ_BAABQR010000002.1"/>
</dbReference>
<sequence length="202" mass="22468">MKKIVIIDYNIGNLQSVQAAFLRLGQETVISRGLEEIRKADALILPGVGAFPTVMNNLKKFNLIELIQERAAAGIPILGICLGMQVLFEKGYEIEERQGLGLLKGEVIPIKTNEKIPHMGWNQLNLAKTSPTTHYLSDNDEVYFVHSYQATCPDDELIAYTTYGEVKIPAIVGKNNVIGCQFHPEKSGEIGRKILKAFLEEI</sequence>
<evidence type="ECO:0000256" key="8">
    <source>
        <dbReference type="ARBA" id="ARBA00047838"/>
    </source>
</evidence>
<dbReference type="GO" id="GO:0000105">
    <property type="term" value="P:L-histidine biosynthetic process"/>
    <property type="evidence" value="ECO:0007669"/>
    <property type="project" value="UniProtKB-UniRule"/>
</dbReference>
<evidence type="ECO:0000256" key="6">
    <source>
        <dbReference type="ARBA" id="ARBA00023102"/>
    </source>
</evidence>
<dbReference type="PATRIC" id="fig|1360.96.peg.1573"/>
<keyword evidence="6 10" id="KW-0368">Histidine biosynthesis</keyword>
<evidence type="ECO:0000256" key="5">
    <source>
        <dbReference type="ARBA" id="ARBA00022962"/>
    </source>
</evidence>
<dbReference type="InterPro" id="IPR010139">
    <property type="entry name" value="Imidazole-glycPsynth_HisH"/>
</dbReference>
<dbReference type="Gene3D" id="3.40.50.880">
    <property type="match status" value="1"/>
</dbReference>
<feature type="active site" evidence="10">
    <location>
        <position position="185"/>
    </location>
</feature>
<dbReference type="GO" id="GO:0000107">
    <property type="term" value="F:imidazoleglycerol-phosphate synthase activity"/>
    <property type="evidence" value="ECO:0007669"/>
    <property type="project" value="UniProtKB-UniRule"/>
</dbReference>
<comment type="subunit">
    <text evidence="2 10">Heterodimer of HisH and HisF.</text>
</comment>
<dbReference type="PANTHER" id="PTHR42701">
    <property type="entry name" value="IMIDAZOLE GLYCEROL PHOSPHATE SYNTHASE SUBUNIT HISH"/>
    <property type="match status" value="1"/>
</dbReference>
<evidence type="ECO:0000256" key="9">
    <source>
        <dbReference type="ARBA" id="ARBA00049534"/>
    </source>
</evidence>
<comment type="caution">
    <text evidence="11">The sequence shown here is derived from an EMBL/GenBank/DDBJ whole genome shotgun (WGS) entry which is preliminary data.</text>
</comment>